<gene>
    <name evidence="11" type="ORF">PPYR_02168</name>
</gene>
<evidence type="ECO:0000313" key="12">
    <source>
        <dbReference type="Proteomes" id="UP000327044"/>
    </source>
</evidence>
<protein>
    <recommendedName>
        <fullName evidence="9">Protein YIF1</fullName>
    </recommendedName>
</protein>
<evidence type="ECO:0000313" key="10">
    <source>
        <dbReference type="EMBL" id="JAV69629.1"/>
    </source>
</evidence>
<dbReference type="GO" id="GO:0030134">
    <property type="term" value="C:COPII-coated ER to Golgi transport vesicle"/>
    <property type="evidence" value="ECO:0007669"/>
    <property type="project" value="TreeGrafter"/>
</dbReference>
<keyword evidence="4 9" id="KW-0256">Endoplasmic reticulum</keyword>
<dbReference type="GO" id="GO:0005789">
    <property type="term" value="C:endoplasmic reticulum membrane"/>
    <property type="evidence" value="ECO:0007669"/>
    <property type="project" value="UniProtKB-SubCell"/>
</dbReference>
<reference evidence="10" key="1">
    <citation type="journal article" date="2016" name="Sci. Rep.">
        <title>Molecular characterization of firefly nuptial gifts: a multi-omics approach sheds light on postcopulatory sexual selection.</title>
        <authorList>
            <person name="Al-Wathiqui N."/>
            <person name="Fallon T.R."/>
            <person name="South A."/>
            <person name="Weng J.K."/>
            <person name="Lewis S.M."/>
        </authorList>
    </citation>
    <scope>NUCLEOTIDE SEQUENCE</scope>
</reference>
<dbReference type="EMBL" id="GEZM01062526">
    <property type="protein sequence ID" value="JAV69629.1"/>
    <property type="molecule type" value="Transcribed_RNA"/>
</dbReference>
<evidence type="ECO:0000256" key="7">
    <source>
        <dbReference type="ARBA" id="ARBA00023034"/>
    </source>
</evidence>
<accession>A0A1Y1L7H1</accession>
<keyword evidence="3 9" id="KW-0812">Transmembrane</keyword>
<dbReference type="FunCoup" id="A0A1Y1L7H1">
    <property type="interactions" value="1619"/>
</dbReference>
<evidence type="ECO:0000313" key="11">
    <source>
        <dbReference type="EMBL" id="KAB0805198.1"/>
    </source>
</evidence>
<reference evidence="11" key="3">
    <citation type="submission" date="2019-08" db="EMBL/GenBank/DDBJ databases">
        <authorList>
            <consortium name="Photinus pyralis genome working group"/>
            <person name="Fallon T.R."/>
            <person name="Sander Lower S.E."/>
            <person name="Weng J.-K."/>
        </authorList>
    </citation>
    <scope>NUCLEOTIDE SEQUENCE</scope>
    <source>
        <strain evidence="11">1611_PpyrPB1</strain>
        <tissue evidence="11">Whole body</tissue>
    </source>
</reference>
<feature type="transmembrane region" description="Helical" evidence="9">
    <location>
        <begin position="330"/>
        <end position="347"/>
    </location>
</feature>
<dbReference type="GO" id="GO:0015031">
    <property type="term" value="P:protein transport"/>
    <property type="evidence" value="ECO:0007669"/>
    <property type="project" value="UniProtKB-KW"/>
</dbReference>
<reference evidence="11 12" key="2">
    <citation type="journal article" date="2018" name="Elife">
        <title>Firefly genomes illuminate parallel origins of bioluminescence in beetles.</title>
        <authorList>
            <person name="Fallon T.R."/>
            <person name="Lower S.E."/>
            <person name="Chang C.H."/>
            <person name="Bessho-Uehara M."/>
            <person name="Martin G.J."/>
            <person name="Bewick A.J."/>
            <person name="Behringer M."/>
            <person name="Debat H.J."/>
            <person name="Wong I."/>
            <person name="Day J.C."/>
            <person name="Suvorov A."/>
            <person name="Silva C.J."/>
            <person name="Stanger-Hall K.F."/>
            <person name="Hall D.W."/>
            <person name="Schmitz R.J."/>
            <person name="Nelson D.R."/>
            <person name="Lewis S.M."/>
            <person name="Shigenobu S."/>
            <person name="Bybee S.M."/>
            <person name="Larracuente A.M."/>
            <person name="Oba Y."/>
            <person name="Weng J.K."/>
        </authorList>
    </citation>
    <scope>NUCLEOTIDE SEQUENCE [LARGE SCALE GENOMIC DNA]</scope>
    <source>
        <strain evidence="11">1611_PpyrPB1</strain>
        <tissue evidence="11">Whole body</tissue>
    </source>
</reference>
<feature type="transmembrane region" description="Helical" evidence="9">
    <location>
        <begin position="260"/>
        <end position="280"/>
    </location>
</feature>
<organism evidence="10">
    <name type="scientific">Photinus pyralis</name>
    <name type="common">Common eastern firefly</name>
    <name type="synonym">Lampyris pyralis</name>
    <dbReference type="NCBI Taxonomy" id="7054"/>
    <lineage>
        <taxon>Eukaryota</taxon>
        <taxon>Metazoa</taxon>
        <taxon>Ecdysozoa</taxon>
        <taxon>Arthropoda</taxon>
        <taxon>Hexapoda</taxon>
        <taxon>Insecta</taxon>
        <taxon>Pterygota</taxon>
        <taxon>Neoptera</taxon>
        <taxon>Endopterygota</taxon>
        <taxon>Coleoptera</taxon>
        <taxon>Polyphaga</taxon>
        <taxon>Elateriformia</taxon>
        <taxon>Elateroidea</taxon>
        <taxon>Lampyridae</taxon>
        <taxon>Lampyrinae</taxon>
        <taxon>Photinus</taxon>
    </lineage>
</organism>
<evidence type="ECO:0000256" key="6">
    <source>
        <dbReference type="ARBA" id="ARBA00022989"/>
    </source>
</evidence>
<keyword evidence="5 9" id="KW-0653">Protein transport</keyword>
<keyword evidence="6 9" id="KW-1133">Transmembrane helix</keyword>
<dbReference type="GO" id="GO:0000139">
    <property type="term" value="C:Golgi membrane"/>
    <property type="evidence" value="ECO:0007669"/>
    <property type="project" value="UniProtKB-SubCell"/>
</dbReference>
<dbReference type="EMBL" id="VVIM01000001">
    <property type="protein sequence ID" value="KAB0805198.1"/>
    <property type="molecule type" value="Genomic_DNA"/>
</dbReference>
<dbReference type="InParanoid" id="A0A1Y1L7H1"/>
<name>A0A1Y1L7H1_PHOPY</name>
<evidence type="ECO:0000256" key="2">
    <source>
        <dbReference type="ARBA" id="ARBA00022448"/>
    </source>
</evidence>
<keyword evidence="12" id="KW-1185">Reference proteome</keyword>
<evidence type="ECO:0000256" key="3">
    <source>
        <dbReference type="ARBA" id="ARBA00022692"/>
    </source>
</evidence>
<comment type="function">
    <text evidence="9">Has a role in transport between endoplasmic reticulum and Golgi.</text>
</comment>
<dbReference type="GO" id="GO:0006888">
    <property type="term" value="P:endoplasmic reticulum to Golgi vesicle-mediated transport"/>
    <property type="evidence" value="ECO:0007669"/>
    <property type="project" value="UniProtKB-UniRule"/>
</dbReference>
<keyword evidence="2 9" id="KW-0813">Transport</keyword>
<feature type="transmembrane region" description="Helical" evidence="9">
    <location>
        <begin position="195"/>
        <end position="215"/>
    </location>
</feature>
<dbReference type="AlphaFoldDB" id="A0A1Y1L7H1"/>
<dbReference type="InterPro" id="IPR005578">
    <property type="entry name" value="Yif1_fam"/>
</dbReference>
<dbReference type="GO" id="GO:0005793">
    <property type="term" value="C:endoplasmic reticulum-Golgi intermediate compartment"/>
    <property type="evidence" value="ECO:0007669"/>
    <property type="project" value="UniProtKB-UniRule"/>
</dbReference>
<dbReference type="EMBL" id="GEZM01062517">
    <property type="protein sequence ID" value="JAV69658.1"/>
    <property type="molecule type" value="Transcribed_RNA"/>
</dbReference>
<dbReference type="PANTHER" id="PTHR14083">
    <property type="entry name" value="YIP1 INTERACTING FACTOR HOMOLOG YIF1 PROTEIN"/>
    <property type="match status" value="1"/>
</dbReference>
<dbReference type="PANTHER" id="PTHR14083:SF0">
    <property type="entry name" value="YIP1D-INTERACTING FACTOR 1, ISOFORM C"/>
    <property type="match status" value="1"/>
</dbReference>
<dbReference type="Proteomes" id="UP000327044">
    <property type="component" value="Unassembled WGS sequence"/>
</dbReference>
<evidence type="ECO:0000256" key="5">
    <source>
        <dbReference type="ARBA" id="ARBA00022927"/>
    </source>
</evidence>
<evidence type="ECO:0000256" key="9">
    <source>
        <dbReference type="RuleBase" id="RU368073"/>
    </source>
</evidence>
<comment type="subcellular location">
    <subcellularLocation>
        <location evidence="9">Endoplasmic reticulum membrane</location>
        <topology evidence="9">Multi-pass membrane protein</topology>
    </subcellularLocation>
    <subcellularLocation>
        <location evidence="9">Golgi apparatus membrane</location>
        <topology evidence="9">Multi-pass membrane protein</topology>
    </subcellularLocation>
</comment>
<feature type="transmembrane region" description="Helical" evidence="9">
    <location>
        <begin position="227"/>
        <end position="248"/>
    </location>
</feature>
<dbReference type="OrthoDB" id="337750at2759"/>
<dbReference type="Pfam" id="PF03878">
    <property type="entry name" value="YIF1"/>
    <property type="match status" value="1"/>
</dbReference>
<keyword evidence="8 9" id="KW-0472">Membrane</keyword>
<proteinExistence type="inferred from homology"/>
<evidence type="ECO:0000256" key="1">
    <source>
        <dbReference type="ARBA" id="ARBA00009727"/>
    </source>
</evidence>
<evidence type="ECO:0000256" key="8">
    <source>
        <dbReference type="ARBA" id="ARBA00023136"/>
    </source>
</evidence>
<sequence>MNFNANTGARPTSVRKVKRVSDVNAMGYNPYPQQPPAAYQPNSTPLAPAGYSYEPTPIGNFVDYGNPQVQQQYATPTQPQFNPQNPNMVGVQFNPYVANTPSTQMGNVFAQPIVQDMAFQYSQQLANTGKDMVKQGLEQYVAVSRLKYYFAVDTKYVISKLGLLFFPFMHSDWSVKYEQGGDPIQPRFEVNAPDLYIPTMAYFTYILVTGLMLGMQQRFTPEQIVMQASSALAWCIVELVVYSCTRYIINLQIGLHTMDLLAYSGYKYVGIIAIILISLVSGHNGYYALFLYVNLALMFFLIRSLTGPILQEKQVQYYGEAPAPRNKRRLYFLLLIIISQPALSWWLSYHLLPPNTPVVANR</sequence>
<keyword evidence="7 9" id="KW-0333">Golgi apparatus</keyword>
<comment type="similarity">
    <text evidence="1 9">Belongs to the YIF1 family.</text>
</comment>
<feature type="transmembrane region" description="Helical" evidence="9">
    <location>
        <begin position="286"/>
        <end position="310"/>
    </location>
</feature>
<evidence type="ECO:0000256" key="4">
    <source>
        <dbReference type="ARBA" id="ARBA00022824"/>
    </source>
</evidence>